<dbReference type="RefSeq" id="WP_229673579.1">
    <property type="nucleotide sequence ID" value="NZ_BMJP01000001.1"/>
</dbReference>
<organism evidence="2 3">
    <name type="scientific">Sphingomonas prati</name>
    <dbReference type="NCBI Taxonomy" id="1843237"/>
    <lineage>
        <taxon>Bacteria</taxon>
        <taxon>Pseudomonadati</taxon>
        <taxon>Pseudomonadota</taxon>
        <taxon>Alphaproteobacteria</taxon>
        <taxon>Sphingomonadales</taxon>
        <taxon>Sphingomonadaceae</taxon>
        <taxon>Sphingomonas</taxon>
    </lineage>
</organism>
<evidence type="ECO:0000313" key="3">
    <source>
        <dbReference type="Proteomes" id="UP000546701"/>
    </source>
</evidence>
<evidence type="ECO:0008006" key="4">
    <source>
        <dbReference type="Google" id="ProtNLM"/>
    </source>
</evidence>
<accession>A0A7W9F0H8</accession>
<dbReference type="Proteomes" id="UP000546701">
    <property type="component" value="Unassembled WGS sequence"/>
</dbReference>
<evidence type="ECO:0000256" key="1">
    <source>
        <dbReference type="SAM" id="Phobius"/>
    </source>
</evidence>
<dbReference type="AlphaFoldDB" id="A0A7W9F0H8"/>
<name>A0A7W9F0H8_9SPHN</name>
<comment type="caution">
    <text evidence="2">The sequence shown here is derived from an EMBL/GenBank/DDBJ whole genome shotgun (WGS) entry which is preliminary data.</text>
</comment>
<keyword evidence="1" id="KW-0472">Membrane</keyword>
<evidence type="ECO:0000313" key="2">
    <source>
        <dbReference type="EMBL" id="MBB5728356.1"/>
    </source>
</evidence>
<keyword evidence="1" id="KW-1133">Transmembrane helix</keyword>
<protein>
    <recommendedName>
        <fullName evidence="4">DUF2946 domain-containing protein</fullName>
    </recommendedName>
</protein>
<feature type="transmembrane region" description="Helical" evidence="1">
    <location>
        <begin position="85"/>
        <end position="108"/>
    </location>
</feature>
<dbReference type="Pfam" id="PF11162">
    <property type="entry name" value="DUF2946"/>
    <property type="match status" value="1"/>
</dbReference>
<sequence>MSALRSLILAYRHIAVLVCLAALALKLIVPAGYMVASQDGRVTITLCSGVAPAAMPAMHPDMADHEKPGDHGQTEMPCAFTALSAHALGGIDPIVLLAAIAFVMAAALRPVRTPVRPGTPYLRPPQRGPPATV</sequence>
<gene>
    <name evidence="2" type="ORF">FHS99_000826</name>
</gene>
<dbReference type="EMBL" id="JACIJR010000002">
    <property type="protein sequence ID" value="MBB5728356.1"/>
    <property type="molecule type" value="Genomic_DNA"/>
</dbReference>
<keyword evidence="1" id="KW-0812">Transmembrane</keyword>
<proteinExistence type="predicted"/>
<keyword evidence="3" id="KW-1185">Reference proteome</keyword>
<dbReference type="InterPro" id="IPR021333">
    <property type="entry name" value="DUF2946"/>
</dbReference>
<reference evidence="2 3" key="1">
    <citation type="submission" date="2020-08" db="EMBL/GenBank/DDBJ databases">
        <title>Genomic Encyclopedia of Type Strains, Phase IV (KMG-IV): sequencing the most valuable type-strain genomes for metagenomic binning, comparative biology and taxonomic classification.</title>
        <authorList>
            <person name="Goeker M."/>
        </authorList>
    </citation>
    <scope>NUCLEOTIDE SEQUENCE [LARGE SCALE GENOMIC DNA]</scope>
    <source>
        <strain evidence="2 3">DSM 103336</strain>
    </source>
</reference>